<organism evidence="1">
    <name type="scientific">Solanum chacoense</name>
    <name type="common">Chaco potato</name>
    <dbReference type="NCBI Taxonomy" id="4108"/>
    <lineage>
        <taxon>Eukaryota</taxon>
        <taxon>Viridiplantae</taxon>
        <taxon>Streptophyta</taxon>
        <taxon>Embryophyta</taxon>
        <taxon>Tracheophyta</taxon>
        <taxon>Spermatophyta</taxon>
        <taxon>Magnoliopsida</taxon>
        <taxon>eudicotyledons</taxon>
        <taxon>Gunneridae</taxon>
        <taxon>Pentapetalae</taxon>
        <taxon>asterids</taxon>
        <taxon>lamiids</taxon>
        <taxon>Solanales</taxon>
        <taxon>Solanaceae</taxon>
        <taxon>Solanoideae</taxon>
        <taxon>Solaneae</taxon>
        <taxon>Solanum</taxon>
    </lineage>
</organism>
<sequence>MLLVRENGNNLNCIGSFEIAFCLDNVQIWVTFFHINLRIFVLKLAKTGLCLQSIETSMVSWRKLWPQ</sequence>
<dbReference type="AlphaFoldDB" id="A0A0V0GXG4"/>
<name>A0A0V0GXG4_SOLCH</name>
<dbReference type="EMBL" id="GEDG01029002">
    <property type="protein sequence ID" value="JAP12820.1"/>
    <property type="molecule type" value="Transcribed_RNA"/>
</dbReference>
<proteinExistence type="predicted"/>
<reference evidence="1" key="1">
    <citation type="submission" date="2015-12" db="EMBL/GenBank/DDBJ databases">
        <title>Gene expression during late stages of embryo sac development: a critical building block for successful pollen-pistil interactions.</title>
        <authorList>
            <person name="Liu Y."/>
            <person name="Joly V."/>
            <person name="Sabar M."/>
            <person name="Matton D.P."/>
        </authorList>
    </citation>
    <scope>NUCLEOTIDE SEQUENCE</scope>
</reference>
<evidence type="ECO:0000313" key="1">
    <source>
        <dbReference type="EMBL" id="JAP12820.1"/>
    </source>
</evidence>
<accession>A0A0V0GXG4</accession>
<protein>
    <submittedName>
        <fullName evidence="1">Putative ovule protein</fullName>
    </submittedName>
</protein>